<evidence type="ECO:0000256" key="2">
    <source>
        <dbReference type="SAM" id="MobiDB-lite"/>
    </source>
</evidence>
<keyword evidence="1" id="KW-0175">Coiled coil</keyword>
<feature type="region of interest" description="Disordered" evidence="2">
    <location>
        <begin position="1089"/>
        <end position="1111"/>
    </location>
</feature>
<dbReference type="Proteomes" id="UP000243499">
    <property type="component" value="Chromosome 5"/>
</dbReference>
<dbReference type="InterPro" id="IPR003169">
    <property type="entry name" value="GYF"/>
</dbReference>
<dbReference type="SUPFAM" id="SSF55277">
    <property type="entry name" value="GYF domain"/>
    <property type="match status" value="1"/>
</dbReference>
<dbReference type="PROSITE" id="PS50829">
    <property type="entry name" value="GYF"/>
    <property type="match status" value="1"/>
</dbReference>
<feature type="region of interest" description="Disordered" evidence="2">
    <location>
        <begin position="563"/>
        <end position="657"/>
    </location>
</feature>
<feature type="compositionally biased region" description="Polar residues" evidence="2">
    <location>
        <begin position="635"/>
        <end position="657"/>
    </location>
</feature>
<dbReference type="PANTHER" id="PTHR46992:SF1">
    <property type="entry name" value="GYF DOMAIN-CONTAINING PROTEIN"/>
    <property type="match status" value="1"/>
</dbReference>
<proteinExistence type="predicted"/>
<accession>A0A2S3HNH6</accession>
<sequence>MAERKLDRPAALGKDGLSLGIEEDRAAAAAMGFVDDSKDQLHLDNSIPLSPQWLYAKPADGKISLPHGSSFEPAEREVRMLEGTVDRKERRRNVFDADSGLRWLEEERETSLLGRRERKKEVERDVDNRKIDRRSDNVSARDNTDSRAPPTSDRWNDGSTRLGNEGRRDGKWSTRWGPDDKEKDSRSEKKVDVEKDETHAEKQTFTGRLLSESDSRDKWRPRHRQESHSVVTATYRAAPGFGSEKGRVKDSNVGFAPGRGRGNPNSVTSFSRPSSAGPIGAPAVHGKSAKSAVCFRYPRGKLLDIYRQKNMMSSFDDAKLEEIPSITLSTSAKPLAFVAPDTVEEALLEDIRKGKVISSEGSNATGNKKERAKELEEPASVIDEDKDKVALAFGGLGQEGSATLISEKDAFYDNRTLSGGVGTSPSKKSMEENAVSNQYRIAGIQDGLKTDEAKTSTDLDLSPNLPDDSNTLFDVPPFEHHSEPPMPYQNSDIDIKAGGHASYPEELTLYYLDPQGGVQGPFLGADIISWYEDGYFGLELPVRLSQAPDDVPFRPLVEVMPHLGQKPQSRPPALCDESAESLDSAQSKFEAAIPTSASSGKSDQASKWDSESNAVDPKRGDHDASLPSRAGWLSSPETGKDTANISSRQQNIPESVTQDAEEVLYTGRPNSSMGQSVRDLENDRADFKLAPRDPHSAVGEANLPQHDIPRESDLSPLGLLWSELEGMHPKQPLSSNVLGVNERRNPKPTAPKDIPPVNMRHGQLSRMNEASSMRDEWPANFGRLDSMNDANIPGRIPQVEAEHHLNFEEQLLLQQIRREQLQQEQMMARNNLEFPGPFPGQVFDSLHQHRQPMNQPLSDVEHLLRVQFELDQQQQRRQQLQQEQHQRQLQQQRQAQLLQQQQQQQQQQMILEQLLQQQLQGSNFGPTNMVDQVLLREHVLNELHQQPHHLQRQHDAAIEQLIQAKFGHGLHREHHNDMLDVLSRSNQRQMLPLEQQILLGLQQEQLQSQQLANALRQHSGREEERHLSGVWPMDDAAQFIRPGTSPNQGHASRHGRFDLLENLQRSSSFEQHEPLERNLSLHERLHRGGQGIHSLERSGSLPGGGPVPNPDVINALARHHGLGQLETHGDLYSLGQMPMLPSGVHPQQHRLQEQLSGSHLGRLERHWSDANGQMQNSLMESSRINQLQIEAEKQRRNVEMNLSVDNPHAWAALMNKERNTEQDLSDMIHKKLALQSQQSLGFPDVPVPASFGRKDHFAQPGVENPLRSPVDRLSFEESLAERSLFAKTGQSAQEGSANLDSLPNSIENSGKYNLRSSSGSMLEQKHFLGIDDVQRDFSDVTGGRASANHLVGSVNELTRGKKQGSSANLVADDTNFSEDAVNNWSDTGISKGSSHSLLKRSTNQHTATSQAVSTDLSTIRLKKAGLVSSDENKMESGITSVAQAMEASVPSNKETGVYSMPSATNNPDASGPSFSEALKSKKPPLQYDTSESADGGPGGKGAKKKTKKGKQIDPSLLGFKVHSNRIMMGEIVRDD</sequence>
<protein>
    <recommendedName>
        <fullName evidence="3">GYF domain-containing protein</fullName>
    </recommendedName>
</protein>
<feature type="region of interest" description="Disordered" evidence="2">
    <location>
        <begin position="732"/>
        <end position="760"/>
    </location>
</feature>
<dbReference type="Gramene" id="PAN26753">
    <property type="protein sequence ID" value="PAN26753"/>
    <property type="gene ID" value="PAHAL_5G036200"/>
</dbReference>
<gene>
    <name evidence="4" type="ORF">PAHAL_5G036200</name>
</gene>
<feature type="compositionally biased region" description="Basic and acidic residues" evidence="2">
    <location>
        <begin position="119"/>
        <end position="136"/>
    </location>
</feature>
<feature type="compositionally biased region" description="Polar residues" evidence="2">
    <location>
        <begin position="263"/>
        <end position="274"/>
    </location>
</feature>
<dbReference type="EMBL" id="CM008050">
    <property type="protein sequence ID" value="PAN26753.1"/>
    <property type="molecule type" value="Genomic_DNA"/>
</dbReference>
<feature type="compositionally biased region" description="Basic and acidic residues" evidence="2">
    <location>
        <begin position="367"/>
        <end position="376"/>
    </location>
</feature>
<feature type="coiled-coil region" evidence="1">
    <location>
        <begin position="863"/>
        <end position="900"/>
    </location>
</feature>
<feature type="region of interest" description="Disordered" evidence="2">
    <location>
        <begin position="255"/>
        <end position="283"/>
    </location>
</feature>
<feature type="region of interest" description="Disordered" evidence="2">
    <location>
        <begin position="690"/>
        <end position="711"/>
    </location>
</feature>
<dbReference type="SMART" id="SM00444">
    <property type="entry name" value="GYF"/>
    <property type="match status" value="1"/>
</dbReference>
<evidence type="ECO:0000313" key="4">
    <source>
        <dbReference type="EMBL" id="PAN26753.1"/>
    </source>
</evidence>
<reference evidence="4" key="1">
    <citation type="submission" date="2018-04" db="EMBL/GenBank/DDBJ databases">
        <title>WGS assembly of Panicum hallii.</title>
        <authorList>
            <person name="Lovell J."/>
            <person name="Jenkins J."/>
            <person name="Lowry D."/>
            <person name="Mamidi S."/>
            <person name="Sreedasyam A."/>
            <person name="Weng X."/>
            <person name="Barry K."/>
            <person name="Bonette J."/>
            <person name="Campitelli B."/>
            <person name="Daum C."/>
            <person name="Gordon S."/>
            <person name="Gould B."/>
            <person name="Lipzen A."/>
            <person name="Macqueen A."/>
            <person name="Palacio-Mejia J."/>
            <person name="Plott C."/>
            <person name="Shakirov E."/>
            <person name="Shu S."/>
            <person name="Yoshinaga Y."/>
            <person name="Zane M."/>
            <person name="Rokhsar D."/>
            <person name="Grimwood J."/>
            <person name="Schmutz J."/>
            <person name="Juenger T."/>
        </authorList>
    </citation>
    <scope>NUCLEOTIDE SEQUENCE [LARGE SCALE GENOMIC DNA]</scope>
    <source>
        <strain evidence="4">FIL2</strain>
    </source>
</reference>
<feature type="compositionally biased region" description="Basic and acidic residues" evidence="2">
    <location>
        <begin position="604"/>
        <end position="624"/>
    </location>
</feature>
<dbReference type="PANTHER" id="PTHR46992">
    <property type="entry name" value="GYF DOMAIN-CONTAINING PROTEIN"/>
    <property type="match status" value="1"/>
</dbReference>
<dbReference type="Gene3D" id="3.30.1490.40">
    <property type="match status" value="1"/>
</dbReference>
<dbReference type="Pfam" id="PF02213">
    <property type="entry name" value="GYF"/>
    <property type="match status" value="1"/>
</dbReference>
<feature type="domain" description="GYF" evidence="3">
    <location>
        <begin position="506"/>
        <end position="557"/>
    </location>
</feature>
<feature type="region of interest" description="Disordered" evidence="2">
    <location>
        <begin position="1453"/>
        <end position="1517"/>
    </location>
</feature>
<feature type="compositionally biased region" description="Basic and acidic residues" evidence="2">
    <location>
        <begin position="164"/>
        <end position="202"/>
    </location>
</feature>
<dbReference type="InterPro" id="IPR035445">
    <property type="entry name" value="GYF-like_dom_sf"/>
</dbReference>
<name>A0A2S3HNH6_9POAL</name>
<feature type="region of interest" description="Disordered" evidence="2">
    <location>
        <begin position="106"/>
        <end position="228"/>
    </location>
</feature>
<evidence type="ECO:0000256" key="1">
    <source>
        <dbReference type="SAM" id="Coils"/>
    </source>
</evidence>
<feature type="region of interest" description="Disordered" evidence="2">
    <location>
        <begin position="1380"/>
        <end position="1414"/>
    </location>
</feature>
<evidence type="ECO:0000259" key="3">
    <source>
        <dbReference type="PROSITE" id="PS50829"/>
    </source>
</evidence>
<feature type="region of interest" description="Disordered" evidence="2">
    <location>
        <begin position="358"/>
        <end position="378"/>
    </location>
</feature>
<organism evidence="4">
    <name type="scientific">Panicum hallii</name>
    <dbReference type="NCBI Taxonomy" id="206008"/>
    <lineage>
        <taxon>Eukaryota</taxon>
        <taxon>Viridiplantae</taxon>
        <taxon>Streptophyta</taxon>
        <taxon>Embryophyta</taxon>
        <taxon>Tracheophyta</taxon>
        <taxon>Spermatophyta</taxon>
        <taxon>Magnoliopsida</taxon>
        <taxon>Liliopsida</taxon>
        <taxon>Poales</taxon>
        <taxon>Poaceae</taxon>
        <taxon>PACMAD clade</taxon>
        <taxon>Panicoideae</taxon>
        <taxon>Panicodae</taxon>
        <taxon>Paniceae</taxon>
        <taxon>Panicinae</taxon>
        <taxon>Panicum</taxon>
        <taxon>Panicum sect. Panicum</taxon>
    </lineage>
</organism>